<evidence type="ECO:0000313" key="3">
    <source>
        <dbReference type="EMBL" id="MFC5366489.1"/>
    </source>
</evidence>
<accession>A0ABD5R936</accession>
<sequence length="324" mass="34736">MSPTESTLSPRSRRALLAAVGTATFGGLAGCLDEVGKSADRDGPPPSDADIGSSSANSSPDESAGRTDDDSPTQFQLTHVEPADVDAPVVVYPTQLRTWLRDAAGSEEPIRVHASAPVYAPTPMLTALSAVELPADEAGEGARQTYEIRGEGGTRYDLLVGAKPVESVPDDADPTPVADLSEGRRDLVRGAISDQSRARVVPETRLGEWVRTDFFDGYVERQGTVYRGHEIQQTDAAFFSKEFWLVVSLVPVPASETPTPTLGLAFPEVPEAVRSAVDPVLSESKQSTSVTTATVEDDSILREFAEEYDYLLTHTALFEIGRET</sequence>
<feature type="domain" description="DUF7979" evidence="2">
    <location>
        <begin position="162"/>
        <end position="227"/>
    </location>
</feature>
<dbReference type="AlphaFoldDB" id="A0ABD5R936"/>
<dbReference type="RefSeq" id="WP_227228168.1">
    <property type="nucleotide sequence ID" value="NZ_JAJCVJ010000001.1"/>
</dbReference>
<feature type="compositionally biased region" description="Low complexity" evidence="1">
    <location>
        <begin position="53"/>
        <end position="62"/>
    </location>
</feature>
<name>A0ABD5R936_9EURY</name>
<proteinExistence type="predicted"/>
<protein>
    <recommendedName>
        <fullName evidence="2">DUF7979 domain-containing protein</fullName>
    </recommendedName>
</protein>
<feature type="region of interest" description="Disordered" evidence="1">
    <location>
        <begin position="33"/>
        <end position="74"/>
    </location>
</feature>
<evidence type="ECO:0000256" key="1">
    <source>
        <dbReference type="SAM" id="MobiDB-lite"/>
    </source>
</evidence>
<dbReference type="Pfam" id="PF25934">
    <property type="entry name" value="DUF7979"/>
    <property type="match status" value="1"/>
</dbReference>
<evidence type="ECO:0000259" key="2">
    <source>
        <dbReference type="Pfam" id="PF25934"/>
    </source>
</evidence>
<reference evidence="3 4" key="1">
    <citation type="journal article" date="2019" name="Int. J. Syst. Evol. Microbiol.">
        <title>The Global Catalogue of Microorganisms (GCM) 10K type strain sequencing project: providing services to taxonomists for standard genome sequencing and annotation.</title>
        <authorList>
            <consortium name="The Broad Institute Genomics Platform"/>
            <consortium name="The Broad Institute Genome Sequencing Center for Infectious Disease"/>
            <person name="Wu L."/>
            <person name="Ma J."/>
        </authorList>
    </citation>
    <scope>NUCLEOTIDE SEQUENCE [LARGE SCALE GENOMIC DNA]</scope>
    <source>
        <strain evidence="3 4">CGMCC 1.12237</strain>
    </source>
</reference>
<keyword evidence="4" id="KW-1185">Reference proteome</keyword>
<dbReference type="EMBL" id="JBHSKX010000001">
    <property type="protein sequence ID" value="MFC5366489.1"/>
    <property type="molecule type" value="Genomic_DNA"/>
</dbReference>
<feature type="compositionally biased region" description="Basic and acidic residues" evidence="1">
    <location>
        <begin position="34"/>
        <end position="43"/>
    </location>
</feature>
<gene>
    <name evidence="3" type="ORF">ACFPJ5_06015</name>
</gene>
<comment type="caution">
    <text evidence="3">The sequence shown here is derived from an EMBL/GenBank/DDBJ whole genome shotgun (WGS) entry which is preliminary data.</text>
</comment>
<dbReference type="Proteomes" id="UP001596201">
    <property type="component" value="Unassembled WGS sequence"/>
</dbReference>
<dbReference type="InterPro" id="IPR058285">
    <property type="entry name" value="DUF7979"/>
</dbReference>
<organism evidence="3 4">
    <name type="scientific">Salinirubrum litoreum</name>
    <dbReference type="NCBI Taxonomy" id="1126234"/>
    <lineage>
        <taxon>Archaea</taxon>
        <taxon>Methanobacteriati</taxon>
        <taxon>Methanobacteriota</taxon>
        <taxon>Stenosarchaea group</taxon>
        <taxon>Halobacteria</taxon>
        <taxon>Halobacteriales</taxon>
        <taxon>Haloferacaceae</taxon>
        <taxon>Salinirubrum</taxon>
    </lineage>
</organism>
<evidence type="ECO:0000313" key="4">
    <source>
        <dbReference type="Proteomes" id="UP001596201"/>
    </source>
</evidence>